<proteinExistence type="predicted"/>
<dbReference type="PANTHER" id="PTHR10366">
    <property type="entry name" value="NAD DEPENDENT EPIMERASE/DEHYDRATASE"/>
    <property type="match status" value="1"/>
</dbReference>
<dbReference type="SUPFAM" id="SSF51735">
    <property type="entry name" value="NAD(P)-binding Rossmann-fold domains"/>
    <property type="match status" value="1"/>
</dbReference>
<sequence length="123" mass="13257">VLCDKTLAEQAALQCGAADEIEVVTVCVAVVGGPSSTPAFPLSTSLILTPITGNRELCESMKELQSLLGSFPMVHVEDVCNTHIFLMQHPCAVGRYLCCSDAPTIADMADFFRKHHQPVHIAF</sequence>
<feature type="non-terminal residue" evidence="2">
    <location>
        <position position="1"/>
    </location>
</feature>
<gene>
    <name evidence="2" type="ORF">KI387_030995</name>
</gene>
<accession>A0AA38CME2</accession>
<keyword evidence="3" id="KW-1185">Reference proteome</keyword>
<dbReference type="OMA" id="CCPRETE"/>
<organism evidence="2 3">
    <name type="scientific">Taxus chinensis</name>
    <name type="common">Chinese yew</name>
    <name type="synonym">Taxus wallichiana var. chinensis</name>
    <dbReference type="NCBI Taxonomy" id="29808"/>
    <lineage>
        <taxon>Eukaryota</taxon>
        <taxon>Viridiplantae</taxon>
        <taxon>Streptophyta</taxon>
        <taxon>Embryophyta</taxon>
        <taxon>Tracheophyta</taxon>
        <taxon>Spermatophyta</taxon>
        <taxon>Pinopsida</taxon>
        <taxon>Pinidae</taxon>
        <taxon>Conifers II</taxon>
        <taxon>Cupressales</taxon>
        <taxon>Taxaceae</taxon>
        <taxon>Taxus</taxon>
    </lineage>
</organism>
<dbReference type="GO" id="GO:0016616">
    <property type="term" value="F:oxidoreductase activity, acting on the CH-OH group of donors, NAD or NADP as acceptor"/>
    <property type="evidence" value="ECO:0007669"/>
    <property type="project" value="TreeGrafter"/>
</dbReference>
<comment type="caution">
    <text evidence="2">The sequence shown here is derived from an EMBL/GenBank/DDBJ whole genome shotgun (WGS) entry which is preliminary data.</text>
</comment>
<evidence type="ECO:0000313" key="2">
    <source>
        <dbReference type="EMBL" id="KAH9299313.1"/>
    </source>
</evidence>
<dbReference type="Proteomes" id="UP000824469">
    <property type="component" value="Unassembled WGS sequence"/>
</dbReference>
<dbReference type="EMBL" id="JAHRHJ020000010">
    <property type="protein sequence ID" value="KAH9299313.1"/>
    <property type="molecule type" value="Genomic_DNA"/>
</dbReference>
<dbReference type="InterPro" id="IPR036291">
    <property type="entry name" value="NAD(P)-bd_dom_sf"/>
</dbReference>
<dbReference type="PANTHER" id="PTHR10366:SF696">
    <property type="entry name" value="OS07G0601900 PROTEIN"/>
    <property type="match status" value="1"/>
</dbReference>
<reference evidence="2 3" key="1">
    <citation type="journal article" date="2021" name="Nat. Plants">
        <title>The Taxus genome provides insights into paclitaxel biosynthesis.</title>
        <authorList>
            <person name="Xiong X."/>
            <person name="Gou J."/>
            <person name="Liao Q."/>
            <person name="Li Y."/>
            <person name="Zhou Q."/>
            <person name="Bi G."/>
            <person name="Li C."/>
            <person name="Du R."/>
            <person name="Wang X."/>
            <person name="Sun T."/>
            <person name="Guo L."/>
            <person name="Liang H."/>
            <person name="Lu P."/>
            <person name="Wu Y."/>
            <person name="Zhang Z."/>
            <person name="Ro D.K."/>
            <person name="Shang Y."/>
            <person name="Huang S."/>
            <person name="Yan J."/>
        </authorList>
    </citation>
    <scope>NUCLEOTIDE SEQUENCE [LARGE SCALE GENOMIC DNA]</scope>
    <source>
        <strain evidence="2">Ta-2019</strain>
    </source>
</reference>
<evidence type="ECO:0000313" key="3">
    <source>
        <dbReference type="Proteomes" id="UP000824469"/>
    </source>
</evidence>
<name>A0AA38CME2_TAXCH</name>
<dbReference type="Gene3D" id="3.40.50.720">
    <property type="entry name" value="NAD(P)-binding Rossmann-like Domain"/>
    <property type="match status" value="1"/>
</dbReference>
<protein>
    <submittedName>
        <fullName evidence="2">Uncharacterized protein</fullName>
    </submittedName>
</protein>
<dbReference type="AlphaFoldDB" id="A0AA38CME2"/>
<dbReference type="InterPro" id="IPR050425">
    <property type="entry name" value="NAD(P)_dehydrat-like"/>
</dbReference>
<keyword evidence="1" id="KW-0560">Oxidoreductase</keyword>
<feature type="non-terminal residue" evidence="2">
    <location>
        <position position="123"/>
    </location>
</feature>
<evidence type="ECO:0000256" key="1">
    <source>
        <dbReference type="ARBA" id="ARBA00023002"/>
    </source>
</evidence>